<sequence length="235" mass="26671">MAKKLQPTRMGRLFTTNLLLEYACGGTLAGLIKKSGGHGLPKSDAQDTQDRDFRLAKKIEKSKKRKLFSYLGEATSYMAPETMIDHIQKPLSDIWAIECIVFKTFIERSVWDVKPNMTTEQLLKKIGDRYELPKIRPKILKDGKDFLEACLVKNLNFRFTTEMLLDHPFVSGLDNTKGNEFGEILDEGHMNSIVTFFDTNKEFCASSYYEDQSSSSKEGSSSSLLDEKFGILQDP</sequence>
<evidence type="ECO:0000256" key="1">
    <source>
        <dbReference type="SAM" id="MobiDB-lite"/>
    </source>
</evidence>
<feature type="region of interest" description="Disordered" evidence="1">
    <location>
        <begin position="211"/>
        <end position="235"/>
    </location>
</feature>
<dbReference type="GO" id="GO:0004672">
    <property type="term" value="F:protein kinase activity"/>
    <property type="evidence" value="ECO:0007669"/>
    <property type="project" value="InterPro"/>
</dbReference>
<proteinExistence type="predicted"/>
<comment type="caution">
    <text evidence="3">The sequence shown here is derived from an EMBL/GenBank/DDBJ whole genome shotgun (WGS) entry which is preliminary data.</text>
</comment>
<feature type="domain" description="Protein kinase" evidence="2">
    <location>
        <begin position="1"/>
        <end position="170"/>
    </location>
</feature>
<name>A0A6A6L5N2_HEVBR</name>
<dbReference type="GO" id="GO:0005524">
    <property type="term" value="F:ATP binding"/>
    <property type="evidence" value="ECO:0007669"/>
    <property type="project" value="InterPro"/>
</dbReference>
<dbReference type="EMBL" id="JAAGAX010000013">
    <property type="protein sequence ID" value="KAF2295598.1"/>
    <property type="molecule type" value="Genomic_DNA"/>
</dbReference>
<dbReference type="Pfam" id="PF00069">
    <property type="entry name" value="Pkinase"/>
    <property type="match status" value="1"/>
</dbReference>
<dbReference type="Gene3D" id="1.10.510.10">
    <property type="entry name" value="Transferase(Phosphotransferase) domain 1"/>
    <property type="match status" value="1"/>
</dbReference>
<keyword evidence="4" id="KW-1185">Reference proteome</keyword>
<dbReference type="InterPro" id="IPR011009">
    <property type="entry name" value="Kinase-like_dom_sf"/>
</dbReference>
<evidence type="ECO:0000313" key="3">
    <source>
        <dbReference type="EMBL" id="KAF2295598.1"/>
    </source>
</evidence>
<dbReference type="InterPro" id="IPR000719">
    <property type="entry name" value="Prot_kinase_dom"/>
</dbReference>
<dbReference type="InterPro" id="IPR052751">
    <property type="entry name" value="Plant_MAPKKK"/>
</dbReference>
<gene>
    <name evidence="3" type="ORF">GH714_033261</name>
</gene>
<dbReference type="PROSITE" id="PS50011">
    <property type="entry name" value="PROTEIN_KINASE_DOM"/>
    <property type="match status" value="1"/>
</dbReference>
<protein>
    <recommendedName>
        <fullName evidence="2">Protein kinase domain-containing protein</fullName>
    </recommendedName>
</protein>
<accession>A0A6A6L5N2</accession>
<dbReference type="PANTHER" id="PTHR48011:SF56">
    <property type="entry name" value="PROTEIN KINASE DOMAIN-CONTAINING PROTEIN"/>
    <property type="match status" value="1"/>
</dbReference>
<dbReference type="GO" id="GO:0007165">
    <property type="term" value="P:signal transduction"/>
    <property type="evidence" value="ECO:0007669"/>
    <property type="project" value="TreeGrafter"/>
</dbReference>
<feature type="compositionally biased region" description="Low complexity" evidence="1">
    <location>
        <begin position="211"/>
        <end position="223"/>
    </location>
</feature>
<evidence type="ECO:0000259" key="2">
    <source>
        <dbReference type="PROSITE" id="PS50011"/>
    </source>
</evidence>
<dbReference type="AlphaFoldDB" id="A0A6A6L5N2"/>
<dbReference type="PANTHER" id="PTHR48011">
    <property type="entry name" value="CCR4-NOT TRANSCRIPTIONAL COMPLEX SUBUNIT CAF120-RELATED"/>
    <property type="match status" value="1"/>
</dbReference>
<organism evidence="3 4">
    <name type="scientific">Hevea brasiliensis</name>
    <name type="common">Para rubber tree</name>
    <name type="synonym">Siphonia brasiliensis</name>
    <dbReference type="NCBI Taxonomy" id="3981"/>
    <lineage>
        <taxon>Eukaryota</taxon>
        <taxon>Viridiplantae</taxon>
        <taxon>Streptophyta</taxon>
        <taxon>Embryophyta</taxon>
        <taxon>Tracheophyta</taxon>
        <taxon>Spermatophyta</taxon>
        <taxon>Magnoliopsida</taxon>
        <taxon>eudicotyledons</taxon>
        <taxon>Gunneridae</taxon>
        <taxon>Pentapetalae</taxon>
        <taxon>rosids</taxon>
        <taxon>fabids</taxon>
        <taxon>Malpighiales</taxon>
        <taxon>Euphorbiaceae</taxon>
        <taxon>Crotonoideae</taxon>
        <taxon>Micrandreae</taxon>
        <taxon>Hevea</taxon>
    </lineage>
</organism>
<evidence type="ECO:0000313" key="4">
    <source>
        <dbReference type="Proteomes" id="UP000467840"/>
    </source>
</evidence>
<reference evidence="3 4" key="1">
    <citation type="journal article" date="2020" name="Mol. Plant">
        <title>The Chromosome-Based Rubber Tree Genome Provides New Insights into Spurge Genome Evolution and Rubber Biosynthesis.</title>
        <authorList>
            <person name="Liu J."/>
            <person name="Shi C."/>
            <person name="Shi C.C."/>
            <person name="Li W."/>
            <person name="Zhang Q.J."/>
            <person name="Zhang Y."/>
            <person name="Li K."/>
            <person name="Lu H.F."/>
            <person name="Shi C."/>
            <person name="Zhu S.T."/>
            <person name="Xiao Z.Y."/>
            <person name="Nan H."/>
            <person name="Yue Y."/>
            <person name="Zhu X.G."/>
            <person name="Wu Y."/>
            <person name="Hong X.N."/>
            <person name="Fan G.Y."/>
            <person name="Tong Y."/>
            <person name="Zhang D."/>
            <person name="Mao C.L."/>
            <person name="Liu Y.L."/>
            <person name="Hao S.J."/>
            <person name="Liu W.Q."/>
            <person name="Lv M.Q."/>
            <person name="Zhang H.B."/>
            <person name="Liu Y."/>
            <person name="Hu-Tang G.R."/>
            <person name="Wang J.P."/>
            <person name="Wang J.H."/>
            <person name="Sun Y.H."/>
            <person name="Ni S.B."/>
            <person name="Chen W.B."/>
            <person name="Zhang X.C."/>
            <person name="Jiao Y.N."/>
            <person name="Eichler E.E."/>
            <person name="Li G.H."/>
            <person name="Liu X."/>
            <person name="Gao L.Z."/>
        </authorList>
    </citation>
    <scope>NUCLEOTIDE SEQUENCE [LARGE SCALE GENOMIC DNA]</scope>
    <source>
        <strain evidence="4">cv. GT1</strain>
        <tissue evidence="3">Leaf</tissue>
    </source>
</reference>
<dbReference type="SUPFAM" id="SSF56112">
    <property type="entry name" value="Protein kinase-like (PK-like)"/>
    <property type="match status" value="1"/>
</dbReference>
<dbReference type="Proteomes" id="UP000467840">
    <property type="component" value="Chromosome 7"/>
</dbReference>